<keyword evidence="1" id="KW-0472">Membrane</keyword>
<feature type="transmembrane region" description="Helical" evidence="1">
    <location>
        <begin position="247"/>
        <end position="265"/>
    </location>
</feature>
<organism evidence="2 3">
    <name type="scientific">Marinobacter maroccanus</name>
    <dbReference type="NCBI Taxonomy" id="2055143"/>
    <lineage>
        <taxon>Bacteria</taxon>
        <taxon>Pseudomonadati</taxon>
        <taxon>Pseudomonadota</taxon>
        <taxon>Gammaproteobacteria</taxon>
        <taxon>Pseudomonadales</taxon>
        <taxon>Marinobacteraceae</taxon>
        <taxon>Marinobacter</taxon>
    </lineage>
</organism>
<dbReference type="EMBL" id="PSSX01000001">
    <property type="protein sequence ID" value="PPI86020.1"/>
    <property type="molecule type" value="Genomic_DNA"/>
</dbReference>
<feature type="transmembrane region" description="Helical" evidence="1">
    <location>
        <begin position="12"/>
        <end position="37"/>
    </location>
</feature>
<dbReference type="AlphaFoldDB" id="A0A2S5ZF29"/>
<evidence type="ECO:0000313" key="3">
    <source>
        <dbReference type="Proteomes" id="UP000239917"/>
    </source>
</evidence>
<dbReference type="Proteomes" id="UP000239917">
    <property type="component" value="Unassembled WGS sequence"/>
</dbReference>
<evidence type="ECO:0008006" key="4">
    <source>
        <dbReference type="Google" id="ProtNLM"/>
    </source>
</evidence>
<keyword evidence="3" id="KW-1185">Reference proteome</keyword>
<comment type="caution">
    <text evidence="2">The sequence shown here is derived from an EMBL/GenBank/DDBJ whole genome shotgun (WGS) entry which is preliminary data.</text>
</comment>
<reference evidence="2 3" key="1">
    <citation type="submission" date="2018-01" db="EMBL/GenBank/DDBJ databases">
        <title>Complete genome sequences of the type strains of Marinobacter flavimaris and Marinobacter maroccanus.</title>
        <authorList>
            <person name="Palau M."/>
            <person name="Boujida N."/>
            <person name="Manresa A."/>
            <person name="Minana-Galbis D."/>
        </authorList>
    </citation>
    <scope>NUCLEOTIDE SEQUENCE [LARGE SCALE GENOMIC DNA]</scope>
    <source>
        <strain evidence="2 3">N4</strain>
    </source>
</reference>
<proteinExistence type="predicted"/>
<evidence type="ECO:0000313" key="2">
    <source>
        <dbReference type="EMBL" id="PPI86020.1"/>
    </source>
</evidence>
<accession>A0A2S5ZF29</accession>
<gene>
    <name evidence="2" type="ORF">KEHDKFFH_01480</name>
</gene>
<evidence type="ECO:0000256" key="1">
    <source>
        <dbReference type="SAM" id="Phobius"/>
    </source>
</evidence>
<dbReference type="RefSeq" id="WP_104320276.1">
    <property type="nucleotide sequence ID" value="NZ_PSSX01000001.1"/>
</dbReference>
<dbReference type="PROSITE" id="PS51257">
    <property type="entry name" value="PROKAR_LIPOPROTEIN"/>
    <property type="match status" value="1"/>
</dbReference>
<protein>
    <recommendedName>
        <fullName evidence="4">Polysaccharide chain length determinant N-terminal domain-containing protein</fullName>
    </recommendedName>
</protein>
<sequence length="271" mass="30164">MVEWKSSLQMKAWHWPSAILIGALIGVVIGCVQLLVFSDQRHTASLKLYERVLFDEFWEAAPPSLLRAELRRSELSSQGSVKKEQRDVVVAELLNGWFRLIDGTLFRFAIDEALKSGSISRDIQRYARLNKGYADGLNQRSISFQVVGGDESVVEQELERWVASVQETSTLQAHSAVKSWLSRKASSLEALSEGNGAALSEDARFEFKQMAAEFHNAADSFPLIEPFQAALSEVEVYSHPRTWAPRMALWALIGAVIGGVLLLGFRAKRAG</sequence>
<keyword evidence="1" id="KW-0812">Transmembrane</keyword>
<name>A0A2S5ZF29_9GAMM</name>
<keyword evidence="1" id="KW-1133">Transmembrane helix</keyword>